<dbReference type="Proteomes" id="UP001222770">
    <property type="component" value="Unassembled WGS sequence"/>
</dbReference>
<gene>
    <name evidence="4" type="ORF">POM99_19020</name>
</gene>
<dbReference type="EMBL" id="JAROCY010000024">
    <property type="protein sequence ID" value="MDF8335302.1"/>
    <property type="molecule type" value="Genomic_DNA"/>
</dbReference>
<reference evidence="4 5" key="1">
    <citation type="submission" date="2023-03" db="EMBL/GenBank/DDBJ databases">
        <title>Novosphingobium cyanobacteriorum sp. nov., isolated from a eutrophic reservoir during the Microcystis bloom period.</title>
        <authorList>
            <person name="Kang M."/>
            <person name="Le V."/>
            <person name="Ko S.-R."/>
            <person name="Lee S.-A."/>
            <person name="Ahn C.-Y."/>
        </authorList>
    </citation>
    <scope>NUCLEOTIDE SEQUENCE [LARGE SCALE GENOMIC DNA]</scope>
    <source>
        <strain evidence="4 5">HBC54</strain>
    </source>
</reference>
<keyword evidence="5" id="KW-1185">Reference proteome</keyword>
<dbReference type="Gene3D" id="2.60.120.620">
    <property type="entry name" value="q2cbj1_9rhob like domain"/>
    <property type="match status" value="1"/>
</dbReference>
<dbReference type="SUPFAM" id="SSF51197">
    <property type="entry name" value="Clavaminate synthase-like"/>
    <property type="match status" value="1"/>
</dbReference>
<dbReference type="InterPro" id="IPR008775">
    <property type="entry name" value="Phytyl_CoA_dOase-like"/>
</dbReference>
<protein>
    <submittedName>
        <fullName evidence="4">Phytanoyl-CoA dioxygenase family protein</fullName>
    </submittedName>
</protein>
<comment type="caution">
    <text evidence="4">The sequence shown here is derived from an EMBL/GenBank/DDBJ whole genome shotgun (WGS) entry which is preliminary data.</text>
</comment>
<keyword evidence="4" id="KW-0223">Dioxygenase</keyword>
<organism evidence="4 5">
    <name type="scientific">Novosphingobium cyanobacteriorum</name>
    <dbReference type="NCBI Taxonomy" id="3024215"/>
    <lineage>
        <taxon>Bacteria</taxon>
        <taxon>Pseudomonadati</taxon>
        <taxon>Pseudomonadota</taxon>
        <taxon>Alphaproteobacteria</taxon>
        <taxon>Sphingomonadales</taxon>
        <taxon>Sphingomonadaceae</taxon>
        <taxon>Novosphingobium</taxon>
    </lineage>
</organism>
<dbReference type="PANTHER" id="PTHR20883:SF48">
    <property type="entry name" value="ECTOINE DIOXYGENASE"/>
    <property type="match status" value="1"/>
</dbReference>
<keyword evidence="2" id="KW-0560">Oxidoreductase</keyword>
<dbReference type="RefSeq" id="WP_277280267.1">
    <property type="nucleotide sequence ID" value="NZ_JAROCY010000024.1"/>
</dbReference>
<accession>A0ABT6CN17</accession>
<sequence length="331" mass="36482">MNAQALHLPEAADFDTASIRPSRTFEICNHLLDDHAALERFYSDNGYLFFRDVLDPRSVRDARQAMLDIAADEFGLVEKGDPLGRWTGKAHVAWSEELPVFAGISRKLVEHPANQDLLAKILGEKACMVPMVQYRLYPPNGPVTMVHQDGFYSPGIQDYRPLWIPLVSCPREVGGLTVAVGQHRKGYLHNVAKPNPFPIPEGAIEEDSWATIAYEPGDLLVVHPCSPHAGLPNTSDRLRISFDTRVQSAARPSAFAATVASVTPSSVTVTADDPVVGTITLSVDPESYLRPVSRGRREPFETFTEYTVPGMHLVVVREGTRCAMLREGSQP</sequence>
<proteinExistence type="inferred from homology"/>
<comment type="similarity">
    <text evidence="2">Belongs to the iron/ascorbate-dependent oxidoreductase family.</text>
</comment>
<feature type="domain" description="Fe2OG dioxygenase" evidence="3">
    <location>
        <begin position="128"/>
        <end position="248"/>
    </location>
</feature>
<keyword evidence="2" id="KW-0408">Iron</keyword>
<evidence type="ECO:0000259" key="3">
    <source>
        <dbReference type="PROSITE" id="PS51471"/>
    </source>
</evidence>
<dbReference type="PROSITE" id="PS51471">
    <property type="entry name" value="FE2OG_OXY"/>
    <property type="match status" value="1"/>
</dbReference>
<evidence type="ECO:0000256" key="2">
    <source>
        <dbReference type="RuleBase" id="RU003682"/>
    </source>
</evidence>
<evidence type="ECO:0000313" key="4">
    <source>
        <dbReference type="EMBL" id="MDF8335302.1"/>
    </source>
</evidence>
<comment type="cofactor">
    <cofactor evidence="1">
        <name>Fe(2+)</name>
        <dbReference type="ChEBI" id="CHEBI:29033"/>
    </cofactor>
</comment>
<evidence type="ECO:0000313" key="5">
    <source>
        <dbReference type="Proteomes" id="UP001222770"/>
    </source>
</evidence>
<dbReference type="PANTHER" id="PTHR20883">
    <property type="entry name" value="PHYTANOYL-COA DIOXYGENASE DOMAIN CONTAINING 1"/>
    <property type="match status" value="1"/>
</dbReference>
<name>A0ABT6CN17_9SPHN</name>
<dbReference type="GO" id="GO:0051213">
    <property type="term" value="F:dioxygenase activity"/>
    <property type="evidence" value="ECO:0007669"/>
    <property type="project" value="UniProtKB-KW"/>
</dbReference>
<dbReference type="InterPro" id="IPR005123">
    <property type="entry name" value="Oxoglu/Fe-dep_dioxygenase_dom"/>
</dbReference>
<keyword evidence="2" id="KW-0479">Metal-binding</keyword>
<dbReference type="Pfam" id="PF05721">
    <property type="entry name" value="PhyH"/>
    <property type="match status" value="1"/>
</dbReference>
<evidence type="ECO:0000256" key="1">
    <source>
        <dbReference type="ARBA" id="ARBA00001954"/>
    </source>
</evidence>